<dbReference type="InterPro" id="IPR002123">
    <property type="entry name" value="Plipid/glycerol_acylTrfase"/>
</dbReference>
<dbReference type="SUPFAM" id="SSF69593">
    <property type="entry name" value="Glycerol-3-phosphate (1)-acyltransferase"/>
    <property type="match status" value="1"/>
</dbReference>
<organism evidence="5 6">
    <name type="scientific">Rurimicrobium arvi</name>
    <dbReference type="NCBI Taxonomy" id="2049916"/>
    <lineage>
        <taxon>Bacteria</taxon>
        <taxon>Pseudomonadati</taxon>
        <taxon>Bacteroidota</taxon>
        <taxon>Chitinophagia</taxon>
        <taxon>Chitinophagales</taxon>
        <taxon>Chitinophagaceae</taxon>
        <taxon>Rurimicrobium</taxon>
    </lineage>
</organism>
<accession>A0ABP8MIQ6</accession>
<dbReference type="CDD" id="cd07989">
    <property type="entry name" value="LPLAT_AGPAT-like"/>
    <property type="match status" value="1"/>
</dbReference>
<evidence type="ECO:0000256" key="2">
    <source>
        <dbReference type="ARBA" id="ARBA00022679"/>
    </source>
</evidence>
<comment type="caution">
    <text evidence="5">The sequence shown here is derived from an EMBL/GenBank/DDBJ whole genome shotgun (WGS) entry which is preliminary data.</text>
</comment>
<dbReference type="GO" id="GO:0016746">
    <property type="term" value="F:acyltransferase activity"/>
    <property type="evidence" value="ECO:0007669"/>
    <property type="project" value="UniProtKB-KW"/>
</dbReference>
<keyword evidence="3 5" id="KW-0012">Acyltransferase</keyword>
<comment type="pathway">
    <text evidence="1">Lipid metabolism.</text>
</comment>
<proteinExistence type="predicted"/>
<dbReference type="PANTHER" id="PTHR10434">
    <property type="entry name" value="1-ACYL-SN-GLYCEROL-3-PHOSPHATE ACYLTRANSFERASE"/>
    <property type="match status" value="1"/>
</dbReference>
<evidence type="ECO:0000256" key="3">
    <source>
        <dbReference type="ARBA" id="ARBA00023315"/>
    </source>
</evidence>
<evidence type="ECO:0000259" key="4">
    <source>
        <dbReference type="SMART" id="SM00563"/>
    </source>
</evidence>
<gene>
    <name evidence="5" type="ORF">GCM10023092_08720</name>
</gene>
<dbReference type="PANTHER" id="PTHR10434:SF66">
    <property type="entry name" value="PHOSPHOLIPID_GLYCEROL ACYLTRANSFERASE DOMAIN-CONTAINING PROTEIN"/>
    <property type="match status" value="1"/>
</dbReference>
<dbReference type="Proteomes" id="UP001501410">
    <property type="component" value="Unassembled WGS sequence"/>
</dbReference>
<feature type="domain" description="Phospholipid/glycerol acyltransferase" evidence="4">
    <location>
        <begin position="33"/>
        <end position="147"/>
    </location>
</feature>
<evidence type="ECO:0000256" key="1">
    <source>
        <dbReference type="ARBA" id="ARBA00005189"/>
    </source>
</evidence>
<dbReference type="RefSeq" id="WP_344823071.1">
    <property type="nucleotide sequence ID" value="NZ_BAABEZ010000004.1"/>
</dbReference>
<keyword evidence="6" id="KW-1185">Reference proteome</keyword>
<reference evidence="6" key="1">
    <citation type="journal article" date="2019" name="Int. J. Syst. Evol. Microbiol.">
        <title>The Global Catalogue of Microorganisms (GCM) 10K type strain sequencing project: providing services to taxonomists for standard genome sequencing and annotation.</title>
        <authorList>
            <consortium name="The Broad Institute Genomics Platform"/>
            <consortium name="The Broad Institute Genome Sequencing Center for Infectious Disease"/>
            <person name="Wu L."/>
            <person name="Ma J."/>
        </authorList>
    </citation>
    <scope>NUCLEOTIDE SEQUENCE [LARGE SCALE GENOMIC DNA]</scope>
    <source>
        <strain evidence="6">JCM 31921</strain>
    </source>
</reference>
<evidence type="ECO:0000313" key="5">
    <source>
        <dbReference type="EMBL" id="GAA4451295.1"/>
    </source>
</evidence>
<protein>
    <submittedName>
        <fullName evidence="5">Lysophospholipid acyltransferase family protein</fullName>
    </submittedName>
</protein>
<dbReference type="Pfam" id="PF01553">
    <property type="entry name" value="Acyltransferase"/>
    <property type="match status" value="1"/>
</dbReference>
<dbReference type="SMART" id="SM00563">
    <property type="entry name" value="PlsC"/>
    <property type="match status" value="1"/>
</dbReference>
<evidence type="ECO:0000313" key="6">
    <source>
        <dbReference type="Proteomes" id="UP001501410"/>
    </source>
</evidence>
<sequence length="203" mass="23170">MWQLSRLWARIWLLATGMPVTTSGSWPGGDQQYVVVANHVSYLDPIVLFATIPFCFRPLAKYEISKAPLFGFIYARVAILVDRSNAKKKAESVHQLSQAIHRGHSISIYPEGTFNESSEPTKAFYDGAFRLAIEHQIPVLPVLFPDTSRRWHFSHWWKIWPGKNRACVLKPIPTNGMTLEDVKELREYVRTQMDAALLALTSE</sequence>
<dbReference type="EMBL" id="BAABEZ010000004">
    <property type="protein sequence ID" value="GAA4451295.1"/>
    <property type="molecule type" value="Genomic_DNA"/>
</dbReference>
<keyword evidence="2" id="KW-0808">Transferase</keyword>
<name>A0ABP8MIQ6_9BACT</name>